<sequence length="335" mass="36885">MQKITLIDSTLRDGGYEVNFSFTPADVAAICQKLEEAGVRFIEIGRGVAVGAGGYKKDDSNADEEYMEAAARVLKKAKFGMFFFPGISTLDHIARAAKHKIGFIRVGTDVTEIHLSEPYIKKAKEYGIFVTANFMKSYALDPRDLAKQVQLSEKFGADVVYLVDSAGGMFPDDIARYYTAIRKISQIKLGFHGHDNLGFGVANSISAVELGFEFVDATLQGLGRSGGNACIEILVAAFEKKGYNTGVDFLKLLEIGETYIKPKMTRCGRDRLDVVAGFAKFHSLFTPLVLKYAEKYAVDPATLMIEVSKKDLVNVLESDLEEIAKDMCAHRRANI</sequence>
<keyword evidence="1" id="KW-0464">Manganese</keyword>
<proteinExistence type="predicted"/>
<dbReference type="PROSITE" id="PS50991">
    <property type="entry name" value="PYR_CT"/>
    <property type="match status" value="1"/>
</dbReference>
<dbReference type="GO" id="GO:0003852">
    <property type="term" value="F:2-isopropylmalate synthase activity"/>
    <property type="evidence" value="ECO:0007669"/>
    <property type="project" value="TreeGrafter"/>
</dbReference>
<evidence type="ECO:0000313" key="3">
    <source>
        <dbReference type="EMBL" id="KKU02990.1"/>
    </source>
</evidence>
<dbReference type="Gene3D" id="1.10.8.60">
    <property type="match status" value="1"/>
</dbReference>
<evidence type="ECO:0000259" key="2">
    <source>
        <dbReference type="PROSITE" id="PS50991"/>
    </source>
</evidence>
<dbReference type="AlphaFoldDB" id="A0A0G1Q2U3"/>
<dbReference type="NCBIfam" id="NF006049">
    <property type="entry name" value="PRK08195.1"/>
    <property type="match status" value="1"/>
</dbReference>
<keyword evidence="3" id="KW-0808">Transferase</keyword>
<evidence type="ECO:0000313" key="4">
    <source>
        <dbReference type="Proteomes" id="UP000034696"/>
    </source>
</evidence>
<name>A0A0G1Q2U3_9BACT</name>
<dbReference type="InterPro" id="IPR013785">
    <property type="entry name" value="Aldolase_TIM"/>
</dbReference>
<dbReference type="InterPro" id="IPR000891">
    <property type="entry name" value="PYR_CT"/>
</dbReference>
<dbReference type="PANTHER" id="PTHR10277:SF9">
    <property type="entry name" value="2-ISOPROPYLMALATE SYNTHASE 1, CHLOROPLASTIC-RELATED"/>
    <property type="match status" value="1"/>
</dbReference>
<feature type="domain" description="Pyruvate carboxyltransferase" evidence="2">
    <location>
        <begin position="4"/>
        <end position="253"/>
    </location>
</feature>
<evidence type="ECO:0000256" key="1">
    <source>
        <dbReference type="ARBA" id="ARBA00023211"/>
    </source>
</evidence>
<dbReference type="Pfam" id="PF00682">
    <property type="entry name" value="HMGL-like"/>
    <property type="match status" value="1"/>
</dbReference>
<organism evidence="3 4">
    <name type="scientific">Candidatus Giovannonibacteria bacterium GW2011_GWA2_45_21</name>
    <dbReference type="NCBI Taxonomy" id="1618649"/>
    <lineage>
        <taxon>Bacteria</taxon>
        <taxon>Candidatus Giovannoniibacteriota</taxon>
    </lineage>
</organism>
<dbReference type="InterPro" id="IPR050073">
    <property type="entry name" value="2-IPM_HCS-like"/>
</dbReference>
<dbReference type="GO" id="GO:0009098">
    <property type="term" value="P:L-leucine biosynthetic process"/>
    <property type="evidence" value="ECO:0007669"/>
    <property type="project" value="TreeGrafter"/>
</dbReference>
<keyword evidence="3" id="KW-0670">Pyruvate</keyword>
<gene>
    <name evidence="3" type="ORF">UX06_C0046G0006</name>
</gene>
<protein>
    <submittedName>
        <fullName evidence="3">Pyruvate carboxyltransferase</fullName>
    </submittedName>
</protein>
<dbReference type="EMBL" id="LCKT01000046">
    <property type="protein sequence ID" value="KKU02990.1"/>
    <property type="molecule type" value="Genomic_DNA"/>
</dbReference>
<dbReference type="Proteomes" id="UP000034696">
    <property type="component" value="Unassembled WGS sequence"/>
</dbReference>
<dbReference type="PANTHER" id="PTHR10277">
    <property type="entry name" value="HOMOCITRATE SYNTHASE-RELATED"/>
    <property type="match status" value="1"/>
</dbReference>
<dbReference type="SUPFAM" id="SSF51569">
    <property type="entry name" value="Aldolase"/>
    <property type="match status" value="1"/>
</dbReference>
<dbReference type="Gene3D" id="3.20.20.70">
    <property type="entry name" value="Aldolase class I"/>
    <property type="match status" value="1"/>
</dbReference>
<accession>A0A0G1Q2U3</accession>
<reference evidence="3 4" key="1">
    <citation type="journal article" date="2015" name="Nature">
        <title>rRNA introns, odd ribosomes, and small enigmatic genomes across a large radiation of phyla.</title>
        <authorList>
            <person name="Brown C.T."/>
            <person name="Hug L.A."/>
            <person name="Thomas B.C."/>
            <person name="Sharon I."/>
            <person name="Castelle C.J."/>
            <person name="Singh A."/>
            <person name="Wilkins M.J."/>
            <person name="Williams K.H."/>
            <person name="Banfield J.F."/>
        </authorList>
    </citation>
    <scope>NUCLEOTIDE SEQUENCE [LARGE SCALE GENOMIC DNA]</scope>
</reference>
<comment type="caution">
    <text evidence="3">The sequence shown here is derived from an EMBL/GenBank/DDBJ whole genome shotgun (WGS) entry which is preliminary data.</text>
</comment>
<dbReference type="PATRIC" id="fig|1618649.3.peg.662"/>